<keyword evidence="3" id="KW-0597">Phosphoprotein</keyword>
<feature type="domain" description="PAS" evidence="8">
    <location>
        <begin position="1020"/>
        <end position="1074"/>
    </location>
</feature>
<dbReference type="InterPro" id="IPR036890">
    <property type="entry name" value="HATPase_C_sf"/>
</dbReference>
<dbReference type="Gene3D" id="3.30.450.40">
    <property type="match status" value="2"/>
</dbReference>
<proteinExistence type="predicted"/>
<dbReference type="PANTHER" id="PTHR43304:SF1">
    <property type="entry name" value="PAC DOMAIN-CONTAINING PROTEIN"/>
    <property type="match status" value="1"/>
</dbReference>
<evidence type="ECO:0000313" key="10">
    <source>
        <dbReference type="EMBL" id="MCW3787459.1"/>
    </source>
</evidence>
<comment type="catalytic activity">
    <reaction evidence="1">
        <text>ATP + protein L-histidine = ADP + protein N-phospho-L-histidine.</text>
        <dbReference type="EC" id="2.7.13.3"/>
    </reaction>
</comment>
<feature type="domain" description="PAC" evidence="9">
    <location>
        <begin position="515"/>
        <end position="566"/>
    </location>
</feature>
<dbReference type="SMART" id="SM00091">
    <property type="entry name" value="PAS"/>
    <property type="match status" value="5"/>
</dbReference>
<feature type="coiled-coil region" evidence="6">
    <location>
        <begin position="985"/>
        <end position="1012"/>
    </location>
</feature>
<dbReference type="PROSITE" id="PS50109">
    <property type="entry name" value="HIS_KIN"/>
    <property type="match status" value="1"/>
</dbReference>
<dbReference type="InterPro" id="IPR001610">
    <property type="entry name" value="PAC"/>
</dbReference>
<evidence type="ECO:0000259" key="8">
    <source>
        <dbReference type="PROSITE" id="PS50112"/>
    </source>
</evidence>
<dbReference type="SMART" id="SM00387">
    <property type="entry name" value="HATPase_c"/>
    <property type="match status" value="1"/>
</dbReference>
<gene>
    <name evidence="10" type="ORF">OM075_13345</name>
</gene>
<dbReference type="CDD" id="cd00082">
    <property type="entry name" value="HisKA"/>
    <property type="match status" value="1"/>
</dbReference>
<dbReference type="EC" id="2.7.13.3" evidence="2"/>
<dbReference type="PANTHER" id="PTHR43304">
    <property type="entry name" value="PHYTOCHROME-LIKE PROTEIN CPH1"/>
    <property type="match status" value="1"/>
</dbReference>
<organism evidence="10 11">
    <name type="scientific">Plebeiibacterium sediminum</name>
    <dbReference type="NCBI Taxonomy" id="2992112"/>
    <lineage>
        <taxon>Bacteria</taxon>
        <taxon>Pseudomonadati</taxon>
        <taxon>Bacteroidota</taxon>
        <taxon>Bacteroidia</taxon>
        <taxon>Marinilabiliales</taxon>
        <taxon>Marinilabiliaceae</taxon>
        <taxon>Plebeiibacterium</taxon>
    </lineage>
</organism>
<evidence type="ECO:0000256" key="3">
    <source>
        <dbReference type="ARBA" id="ARBA00022553"/>
    </source>
</evidence>
<dbReference type="FunFam" id="1.10.287.130:FF:000070">
    <property type="entry name" value="Histidine kinase sensor protein"/>
    <property type="match status" value="1"/>
</dbReference>
<dbReference type="InterPro" id="IPR004358">
    <property type="entry name" value="Sig_transdc_His_kin-like_C"/>
</dbReference>
<dbReference type="Pfam" id="PF08448">
    <property type="entry name" value="PAS_4"/>
    <property type="match status" value="1"/>
</dbReference>
<dbReference type="InterPro" id="IPR000700">
    <property type="entry name" value="PAS-assoc_C"/>
</dbReference>
<evidence type="ECO:0000256" key="6">
    <source>
        <dbReference type="SAM" id="Coils"/>
    </source>
</evidence>
<dbReference type="SUPFAM" id="SSF55781">
    <property type="entry name" value="GAF domain-like"/>
    <property type="match status" value="2"/>
</dbReference>
<dbReference type="FunFam" id="3.30.565.10:FF:000006">
    <property type="entry name" value="Sensor histidine kinase WalK"/>
    <property type="match status" value="1"/>
</dbReference>
<dbReference type="CDD" id="cd00130">
    <property type="entry name" value="PAS"/>
    <property type="match status" value="4"/>
</dbReference>
<accession>A0AAE3M5E9</accession>
<keyword evidence="11" id="KW-1185">Reference proteome</keyword>
<dbReference type="PROSITE" id="PS50112">
    <property type="entry name" value="PAS"/>
    <property type="match status" value="2"/>
</dbReference>
<feature type="domain" description="PAS" evidence="8">
    <location>
        <begin position="198"/>
        <end position="268"/>
    </location>
</feature>
<dbReference type="PRINTS" id="PR00344">
    <property type="entry name" value="BCTRLSENSOR"/>
</dbReference>
<feature type="domain" description="PAC" evidence="9">
    <location>
        <begin position="272"/>
        <end position="324"/>
    </location>
</feature>
<name>A0AAE3M5E9_9BACT</name>
<feature type="domain" description="PAC" evidence="9">
    <location>
        <begin position="1094"/>
        <end position="1146"/>
    </location>
</feature>
<dbReference type="Pfam" id="PF00512">
    <property type="entry name" value="HisKA"/>
    <property type="match status" value="1"/>
</dbReference>
<dbReference type="Pfam" id="PF02518">
    <property type="entry name" value="HATPase_c"/>
    <property type="match status" value="1"/>
</dbReference>
<evidence type="ECO:0000256" key="5">
    <source>
        <dbReference type="ARBA" id="ARBA00022777"/>
    </source>
</evidence>
<dbReference type="SUPFAM" id="SSF55874">
    <property type="entry name" value="ATPase domain of HSP90 chaperone/DNA topoisomerase II/histidine kinase"/>
    <property type="match status" value="1"/>
</dbReference>
<dbReference type="Gene3D" id="1.10.287.130">
    <property type="match status" value="1"/>
</dbReference>
<dbReference type="InterPro" id="IPR035965">
    <property type="entry name" value="PAS-like_dom_sf"/>
</dbReference>
<evidence type="ECO:0000256" key="1">
    <source>
        <dbReference type="ARBA" id="ARBA00000085"/>
    </source>
</evidence>
<dbReference type="Gene3D" id="3.30.450.20">
    <property type="entry name" value="PAS domain"/>
    <property type="match status" value="6"/>
</dbReference>
<dbReference type="SUPFAM" id="SSF47384">
    <property type="entry name" value="Homodimeric domain of signal transducing histidine kinase"/>
    <property type="match status" value="1"/>
</dbReference>
<dbReference type="InterPro" id="IPR003594">
    <property type="entry name" value="HATPase_dom"/>
</dbReference>
<sequence>MKHNKTYEDKNDILINALQEIIRAKNNIDLQNIILNTARKLSNSDVVNYVVTENNFCNYIAENSNERILRGKKFPLDSSICGWSILKKTIIVIDDISQDNTVKQNEYKNTSLKSLIILPIGLDLPKAAIAICWKEKNIATSINLNLLQILTESAFNALKNIKYTETLNNTINSLNKEFKGTTSSFNTFKKSEEIVGHNAITFKKIFEHSNIGIAITDPNGNIINVNKEFTKIIGYSQSKLLKMNFAEFTYSEDLDIEIDMINQLLCNKIDNYRIHKRYFNRKGEIIWVDIAVSCLRDTNNQIDLLYAMIMDITDKKKAEQRFLNTLDNMQEGCQIIDYKWNYTYLNHTAELHNRRPNNELIGQNYQNMWPGIENTKAYQLIKDCMENRNSHFYENEFTYPDNSVGWFELTIEPISEGVLILSIDITNIKQATLKASENMDRLINAQRIAKMGDFTLIVETGEITWSKALFELLGYDNSTKINYENVNKNIHHPDDEDKINNWINSCVQLDTDILTPNEYRLIKKDGNIIYVRVQGHIIRNESDPITIFGTVQDITEQKIIETNQKLTKNILDTLNSTNDTKLMVNSIVKVIHEFKDIEAVGIRIKKGSYYPFYGSIGYNDDFINNKKHFCNVDSDKSKDFKCICQNIIEKKDSILQLNYTESGCFLSNDISLLFNNIKDKTNLLLKNSRCYNAGYRSLAIIPIKVSNEIIGLIQLNDHRENIFAQESISIYEEIASNLGVALSRNQAKELLKKNEILLKETGKLAKVGGWEFDIETGEGTWTEAVAKIHEFDINDNINKKIGLSYYKGEYYNLINNAIANAINNFQPYDLELKLTTHRGSQKWVHTIGIPEVKNGKVVKISGSMQDITDKKQAEIALKENEEKYRNLFMYSPDAIFINQNDKILLVNEAMLHLMKVNDENLLVGMNPKELFQAKNFNSERFTSTKRSSKQPVFEDLIIDKKGNIRDVEIHQSVFKIGEVVANHVILRDITKKKEIEKEIENHKKNLENLVKQRTLELYHSEEKYRGLYETVKDGIVRTDLKGAIIECNPEFRNMLGYSFDEITQLTIWDLTPPKWISPKKDIINNEVFVNGYSDALDKEFLHKNGTFIAVSERIRLEKDSDMNPIGMWSIVRDITKRKETENAIINLNYQLKERQIALENSNKELEAFSYSVSHDLRAPLRAITGFTKILIEDYSELLDDEAKRICNVIDESATNMGKLIDDLLSFSRLGRHDMQYSTINMKNLALLSFKEICPPELLDKTDITIENIPSISADPHMILLVWNNLLSNAIKYSSKQECINIQISSTIQANSITYFIKDNGVGFNMKYKDKLFGVFQRLHKSTDFEGTGVGLALVQRIIKRHNGTIWAESELSKGATFYFKLPILNQYTN</sequence>
<dbReference type="SUPFAM" id="SSF55785">
    <property type="entry name" value="PYP-like sensor domain (PAS domain)"/>
    <property type="match status" value="6"/>
</dbReference>
<dbReference type="InterPro" id="IPR005467">
    <property type="entry name" value="His_kinase_dom"/>
</dbReference>
<dbReference type="Proteomes" id="UP001209229">
    <property type="component" value="Unassembled WGS sequence"/>
</dbReference>
<dbReference type="InterPro" id="IPR013656">
    <property type="entry name" value="PAS_4"/>
</dbReference>
<dbReference type="InterPro" id="IPR003661">
    <property type="entry name" value="HisK_dim/P_dom"/>
</dbReference>
<dbReference type="PROSITE" id="PS50113">
    <property type="entry name" value="PAC"/>
    <property type="match status" value="4"/>
</dbReference>
<evidence type="ECO:0000256" key="4">
    <source>
        <dbReference type="ARBA" id="ARBA00022679"/>
    </source>
</evidence>
<dbReference type="Pfam" id="PF08447">
    <property type="entry name" value="PAS_3"/>
    <property type="match status" value="1"/>
</dbReference>
<keyword evidence="5" id="KW-0418">Kinase</keyword>
<feature type="domain" description="Histidine kinase" evidence="7">
    <location>
        <begin position="1171"/>
        <end position="1385"/>
    </location>
</feature>
<dbReference type="InterPro" id="IPR052162">
    <property type="entry name" value="Sensor_kinase/Photoreceptor"/>
</dbReference>
<dbReference type="Gene3D" id="2.10.70.100">
    <property type="match status" value="2"/>
</dbReference>
<evidence type="ECO:0000313" key="11">
    <source>
        <dbReference type="Proteomes" id="UP001209229"/>
    </source>
</evidence>
<dbReference type="RefSeq" id="WP_301191024.1">
    <property type="nucleotide sequence ID" value="NZ_JAPDPJ010000030.1"/>
</dbReference>
<dbReference type="EMBL" id="JAPDPJ010000030">
    <property type="protein sequence ID" value="MCW3787459.1"/>
    <property type="molecule type" value="Genomic_DNA"/>
</dbReference>
<reference evidence="10" key="1">
    <citation type="submission" date="2022-10" db="EMBL/GenBank/DDBJ databases">
        <authorList>
            <person name="Yu W.X."/>
        </authorList>
    </citation>
    <scope>NUCLEOTIDE SEQUENCE</scope>
    <source>
        <strain evidence="10">AAT</strain>
    </source>
</reference>
<keyword evidence="4" id="KW-0808">Transferase</keyword>
<keyword evidence="6" id="KW-0175">Coiled coil</keyword>
<dbReference type="GO" id="GO:0000155">
    <property type="term" value="F:phosphorelay sensor kinase activity"/>
    <property type="evidence" value="ECO:0007669"/>
    <property type="project" value="InterPro"/>
</dbReference>
<evidence type="ECO:0000259" key="7">
    <source>
        <dbReference type="PROSITE" id="PS50109"/>
    </source>
</evidence>
<dbReference type="InterPro" id="IPR036097">
    <property type="entry name" value="HisK_dim/P_sf"/>
</dbReference>
<dbReference type="SMART" id="SM00086">
    <property type="entry name" value="PAC"/>
    <property type="match status" value="6"/>
</dbReference>
<dbReference type="InterPro" id="IPR000014">
    <property type="entry name" value="PAS"/>
</dbReference>
<feature type="domain" description="PAC" evidence="9">
    <location>
        <begin position="828"/>
        <end position="879"/>
    </location>
</feature>
<dbReference type="Gene3D" id="3.30.565.10">
    <property type="entry name" value="Histidine kinase-like ATPase, C-terminal domain"/>
    <property type="match status" value="1"/>
</dbReference>
<evidence type="ECO:0000259" key="9">
    <source>
        <dbReference type="PROSITE" id="PS50113"/>
    </source>
</evidence>
<comment type="caution">
    <text evidence="10">The sequence shown here is derived from an EMBL/GenBank/DDBJ whole genome shotgun (WGS) entry which is preliminary data.</text>
</comment>
<dbReference type="NCBIfam" id="TIGR00229">
    <property type="entry name" value="sensory_box"/>
    <property type="match status" value="4"/>
</dbReference>
<dbReference type="InterPro" id="IPR029016">
    <property type="entry name" value="GAF-like_dom_sf"/>
</dbReference>
<dbReference type="Pfam" id="PF13426">
    <property type="entry name" value="PAS_9"/>
    <property type="match status" value="4"/>
</dbReference>
<dbReference type="SMART" id="SM00388">
    <property type="entry name" value="HisKA"/>
    <property type="match status" value="1"/>
</dbReference>
<protein>
    <recommendedName>
        <fullName evidence="2">histidine kinase</fullName>
        <ecNumber evidence="2">2.7.13.3</ecNumber>
    </recommendedName>
</protein>
<dbReference type="InterPro" id="IPR013655">
    <property type="entry name" value="PAS_fold_3"/>
</dbReference>
<evidence type="ECO:0000256" key="2">
    <source>
        <dbReference type="ARBA" id="ARBA00012438"/>
    </source>
</evidence>